<dbReference type="Gene3D" id="3.90.226.10">
    <property type="entry name" value="2-enoyl-CoA Hydratase, Chain A, domain 1"/>
    <property type="match status" value="1"/>
</dbReference>
<protein>
    <submittedName>
        <fullName evidence="6">Protease-4</fullName>
        <ecNumber evidence="6">3.4.21.-</ecNumber>
    </submittedName>
</protein>
<dbReference type="EMBL" id="JACHOO010000006">
    <property type="protein sequence ID" value="MBB5753801.1"/>
    <property type="molecule type" value="Genomic_DNA"/>
</dbReference>
<comment type="similarity">
    <text evidence="1">Belongs to the peptidase S49 family.</text>
</comment>
<gene>
    <name evidence="6" type="ORF">GGQ63_002876</name>
</gene>
<dbReference type="Proteomes" id="UP000523821">
    <property type="component" value="Unassembled WGS sequence"/>
</dbReference>
<evidence type="ECO:0000313" key="7">
    <source>
        <dbReference type="Proteomes" id="UP000523821"/>
    </source>
</evidence>
<evidence type="ECO:0000256" key="2">
    <source>
        <dbReference type="ARBA" id="ARBA00022670"/>
    </source>
</evidence>
<evidence type="ECO:0000313" key="6">
    <source>
        <dbReference type="EMBL" id="MBB5753801.1"/>
    </source>
</evidence>
<dbReference type="InterPro" id="IPR047272">
    <property type="entry name" value="S49_SppA_C"/>
</dbReference>
<dbReference type="GO" id="GO:0008236">
    <property type="term" value="F:serine-type peptidase activity"/>
    <property type="evidence" value="ECO:0007669"/>
    <property type="project" value="UniProtKB-KW"/>
</dbReference>
<accession>A0A7W9L2S9</accession>
<comment type="caution">
    <text evidence="6">The sequence shown here is derived from an EMBL/GenBank/DDBJ whole genome shotgun (WGS) entry which is preliminary data.</text>
</comment>
<name>A0A7W9L2S9_9HYPH</name>
<organism evidence="6 7">
    <name type="scientific">Prosthecomicrobium pneumaticum</name>
    <dbReference type="NCBI Taxonomy" id="81895"/>
    <lineage>
        <taxon>Bacteria</taxon>
        <taxon>Pseudomonadati</taxon>
        <taxon>Pseudomonadota</taxon>
        <taxon>Alphaproteobacteria</taxon>
        <taxon>Hyphomicrobiales</taxon>
        <taxon>Kaistiaceae</taxon>
        <taxon>Prosthecomicrobium</taxon>
    </lineage>
</organism>
<feature type="domain" description="Peptidase S49" evidence="5">
    <location>
        <begin position="109"/>
        <end position="259"/>
    </location>
</feature>
<dbReference type="PANTHER" id="PTHR42987">
    <property type="entry name" value="PEPTIDASE S49"/>
    <property type="match status" value="1"/>
</dbReference>
<dbReference type="EC" id="3.4.21.-" evidence="6"/>
<dbReference type="Gene3D" id="6.20.330.10">
    <property type="match status" value="1"/>
</dbReference>
<dbReference type="Pfam" id="PF01343">
    <property type="entry name" value="Peptidase_S49"/>
    <property type="match status" value="1"/>
</dbReference>
<evidence type="ECO:0000256" key="3">
    <source>
        <dbReference type="ARBA" id="ARBA00022801"/>
    </source>
</evidence>
<keyword evidence="7" id="KW-1185">Reference proteome</keyword>
<dbReference type="SUPFAM" id="SSF52096">
    <property type="entry name" value="ClpP/crotonase"/>
    <property type="match status" value="1"/>
</dbReference>
<evidence type="ECO:0000256" key="4">
    <source>
        <dbReference type="ARBA" id="ARBA00022825"/>
    </source>
</evidence>
<proteinExistence type="inferred from homology"/>
<dbReference type="InterPro" id="IPR004635">
    <property type="entry name" value="Pept_S49_SppA"/>
</dbReference>
<evidence type="ECO:0000259" key="5">
    <source>
        <dbReference type="Pfam" id="PF01343"/>
    </source>
</evidence>
<dbReference type="PANTHER" id="PTHR42987:SF6">
    <property type="entry name" value="PROTEINASE IV"/>
    <property type="match status" value="1"/>
</dbReference>
<keyword evidence="2 6" id="KW-0645">Protease</keyword>
<keyword evidence="3 6" id="KW-0378">Hydrolase</keyword>
<dbReference type="InterPro" id="IPR002142">
    <property type="entry name" value="Peptidase_S49"/>
</dbReference>
<keyword evidence="4" id="KW-0720">Serine protease</keyword>
<evidence type="ECO:0000256" key="1">
    <source>
        <dbReference type="ARBA" id="ARBA00008683"/>
    </source>
</evidence>
<dbReference type="AlphaFoldDB" id="A0A7W9L2S9"/>
<dbReference type="RefSeq" id="WP_183857028.1">
    <property type="nucleotide sequence ID" value="NZ_JACHOO010000006.1"/>
</dbReference>
<reference evidence="6 7" key="1">
    <citation type="submission" date="2020-08" db="EMBL/GenBank/DDBJ databases">
        <title>Genomic Encyclopedia of Type Strains, Phase IV (KMG-IV): sequencing the most valuable type-strain genomes for metagenomic binning, comparative biology and taxonomic classification.</title>
        <authorList>
            <person name="Goeker M."/>
        </authorList>
    </citation>
    <scope>NUCLEOTIDE SEQUENCE [LARGE SCALE GENOMIC DNA]</scope>
    <source>
        <strain evidence="6 7">DSM 16268</strain>
    </source>
</reference>
<dbReference type="InterPro" id="IPR029045">
    <property type="entry name" value="ClpP/crotonase-like_dom_sf"/>
</dbReference>
<dbReference type="GO" id="GO:0006508">
    <property type="term" value="P:proteolysis"/>
    <property type="evidence" value="ECO:0007669"/>
    <property type="project" value="UniProtKB-KW"/>
</dbReference>
<dbReference type="NCBIfam" id="TIGR00706">
    <property type="entry name" value="SppA_dom"/>
    <property type="match status" value="1"/>
</dbReference>
<sequence length="336" mass="35715">MAMDAEQIVDRRRLRRKLSFWRVAAFLLLAIAVAAAVVALAGPDAFGQRSRPHIARITISGFISDDRDLVEMIDSVAKSDAVRGAVVAIDSTGGSTAGGEALYDALRRLSEAKPTVASMRSVGASAAYMAAIATDHIVARRSTITGSIGVIFQYPEVSQALDHLGIKVESIKSAPLKAEPSPFEPTTPEARAVIEALIRDTFDWFVDIVAERRGLDRATTLRLADGRVYSGRQALDAKLVDAIGGEDTAIAWLADEKDVDPALPVVDWKPVDRTGGPFSLSKAAVVWLAEQAGLPPALLRVLGAERLIPSSPLVLDGLLSVWHAPAGLSDAEGAPR</sequence>
<dbReference type="CDD" id="cd07023">
    <property type="entry name" value="S49_Sppa_N_C"/>
    <property type="match status" value="1"/>
</dbReference>